<organism evidence="2 3">
    <name type="scientific">Clathrospora elynae</name>
    <dbReference type="NCBI Taxonomy" id="706981"/>
    <lineage>
        <taxon>Eukaryota</taxon>
        <taxon>Fungi</taxon>
        <taxon>Dikarya</taxon>
        <taxon>Ascomycota</taxon>
        <taxon>Pezizomycotina</taxon>
        <taxon>Dothideomycetes</taxon>
        <taxon>Pleosporomycetidae</taxon>
        <taxon>Pleosporales</taxon>
        <taxon>Diademaceae</taxon>
        <taxon>Clathrospora</taxon>
    </lineage>
</organism>
<feature type="non-terminal residue" evidence="2">
    <location>
        <position position="1"/>
    </location>
</feature>
<dbReference type="Proteomes" id="UP000800038">
    <property type="component" value="Unassembled WGS sequence"/>
</dbReference>
<reference evidence="2" key="1">
    <citation type="journal article" date="2020" name="Stud. Mycol.">
        <title>101 Dothideomycetes genomes: a test case for predicting lifestyles and emergence of pathogens.</title>
        <authorList>
            <person name="Haridas S."/>
            <person name="Albert R."/>
            <person name="Binder M."/>
            <person name="Bloem J."/>
            <person name="Labutti K."/>
            <person name="Salamov A."/>
            <person name="Andreopoulos B."/>
            <person name="Baker S."/>
            <person name="Barry K."/>
            <person name="Bills G."/>
            <person name="Bluhm B."/>
            <person name="Cannon C."/>
            <person name="Castanera R."/>
            <person name="Culley D."/>
            <person name="Daum C."/>
            <person name="Ezra D."/>
            <person name="Gonzalez J."/>
            <person name="Henrissat B."/>
            <person name="Kuo A."/>
            <person name="Liang C."/>
            <person name="Lipzen A."/>
            <person name="Lutzoni F."/>
            <person name="Magnuson J."/>
            <person name="Mondo S."/>
            <person name="Nolan M."/>
            <person name="Ohm R."/>
            <person name="Pangilinan J."/>
            <person name="Park H.-J."/>
            <person name="Ramirez L."/>
            <person name="Alfaro M."/>
            <person name="Sun H."/>
            <person name="Tritt A."/>
            <person name="Yoshinaga Y."/>
            <person name="Zwiers L.-H."/>
            <person name="Turgeon B."/>
            <person name="Goodwin S."/>
            <person name="Spatafora J."/>
            <person name="Crous P."/>
            <person name="Grigoriev I."/>
        </authorList>
    </citation>
    <scope>NUCLEOTIDE SEQUENCE</scope>
    <source>
        <strain evidence="2">CBS 161.51</strain>
    </source>
</reference>
<sequence length="57" mass="5994">LLLTRAVLAVFAGDASVVLSCCTRAKRDQIGVGACMDCVLERSDTAVTVGLWAEKPI</sequence>
<keyword evidence="3" id="KW-1185">Reference proteome</keyword>
<feature type="signal peptide" evidence="1">
    <location>
        <begin position="1"/>
        <end position="20"/>
    </location>
</feature>
<evidence type="ECO:0000256" key="1">
    <source>
        <dbReference type="SAM" id="SignalP"/>
    </source>
</evidence>
<evidence type="ECO:0008006" key="4">
    <source>
        <dbReference type="Google" id="ProtNLM"/>
    </source>
</evidence>
<dbReference type="AlphaFoldDB" id="A0A6A5S340"/>
<dbReference type="EMBL" id="ML976318">
    <property type="protein sequence ID" value="KAF1935071.1"/>
    <property type="molecule type" value="Genomic_DNA"/>
</dbReference>
<protein>
    <recommendedName>
        <fullName evidence="4">Heterokaryon incompatibility domain-containing protein</fullName>
    </recommendedName>
</protein>
<keyword evidence="1" id="KW-0732">Signal</keyword>
<feature type="chain" id="PRO_5025459429" description="Heterokaryon incompatibility domain-containing protein" evidence="1">
    <location>
        <begin position="21"/>
        <end position="57"/>
    </location>
</feature>
<evidence type="ECO:0000313" key="3">
    <source>
        <dbReference type="Proteomes" id="UP000800038"/>
    </source>
</evidence>
<gene>
    <name evidence="2" type="ORF">EJ02DRAFT_150573</name>
</gene>
<evidence type="ECO:0000313" key="2">
    <source>
        <dbReference type="EMBL" id="KAF1935071.1"/>
    </source>
</evidence>
<proteinExistence type="predicted"/>
<accession>A0A6A5S340</accession>
<name>A0A6A5S340_9PLEO</name>